<dbReference type="PRINTS" id="PR00828">
    <property type="entry name" value="FORMIN"/>
</dbReference>
<dbReference type="SUPFAM" id="SSF101447">
    <property type="entry name" value="Formin homology 2 domain (FH2 domain)"/>
    <property type="match status" value="1"/>
</dbReference>
<evidence type="ECO:0000313" key="3">
    <source>
        <dbReference type="Ensembl" id="ENSMMOP00000020411.1"/>
    </source>
</evidence>
<dbReference type="Gene3D" id="1.20.58.2220">
    <property type="entry name" value="Formin, FH2 domain"/>
    <property type="match status" value="1"/>
</dbReference>
<dbReference type="Ensembl" id="ENSMMOT00000020747.1">
    <property type="protein sequence ID" value="ENSMMOP00000020411.1"/>
    <property type="gene ID" value="ENSMMOG00000015508.1"/>
</dbReference>
<dbReference type="PROSITE" id="PS51444">
    <property type="entry name" value="FH2"/>
    <property type="match status" value="1"/>
</dbReference>
<dbReference type="GO" id="GO:0030866">
    <property type="term" value="P:cortical actin cytoskeleton organization"/>
    <property type="evidence" value="ECO:0007669"/>
    <property type="project" value="TreeGrafter"/>
</dbReference>
<dbReference type="GO" id="GO:0005737">
    <property type="term" value="C:cytoplasm"/>
    <property type="evidence" value="ECO:0007669"/>
    <property type="project" value="TreeGrafter"/>
</dbReference>
<dbReference type="GO" id="GO:0051015">
    <property type="term" value="F:actin filament binding"/>
    <property type="evidence" value="ECO:0007669"/>
    <property type="project" value="TreeGrafter"/>
</dbReference>
<accession>A0A3Q3XD31</accession>
<feature type="domain" description="FH2" evidence="2">
    <location>
        <begin position="1"/>
        <end position="295"/>
    </location>
</feature>
<evidence type="ECO:0000259" key="2">
    <source>
        <dbReference type="PROSITE" id="PS51444"/>
    </source>
</evidence>
<dbReference type="InterPro" id="IPR015425">
    <property type="entry name" value="FH2_Formin"/>
</dbReference>
<evidence type="ECO:0000313" key="4">
    <source>
        <dbReference type="Proteomes" id="UP000261620"/>
    </source>
</evidence>
<evidence type="ECO:0000256" key="1">
    <source>
        <dbReference type="ARBA" id="ARBA00005271"/>
    </source>
</evidence>
<dbReference type="GO" id="GO:0005884">
    <property type="term" value="C:actin filament"/>
    <property type="evidence" value="ECO:0007669"/>
    <property type="project" value="InterPro"/>
</dbReference>
<dbReference type="Pfam" id="PF02181">
    <property type="entry name" value="FH2"/>
    <property type="match status" value="1"/>
</dbReference>
<keyword evidence="4" id="KW-1185">Reference proteome</keyword>
<name>A0A3Q3XD31_MOLML</name>
<comment type="similarity">
    <text evidence="1">Belongs to the formin homology family. Cappuccino subfamily.</text>
</comment>
<dbReference type="GO" id="GO:0008017">
    <property type="term" value="F:microtubule binding"/>
    <property type="evidence" value="ECO:0007669"/>
    <property type="project" value="InterPro"/>
</dbReference>
<dbReference type="GO" id="GO:0045010">
    <property type="term" value="P:actin nucleation"/>
    <property type="evidence" value="ECO:0007669"/>
    <property type="project" value="InterPro"/>
</dbReference>
<dbReference type="PANTHER" id="PTHR45920">
    <property type="entry name" value="FORMIN HOMOLOGY 2 DOMAIN CONTAINING, ISOFORM I"/>
    <property type="match status" value="1"/>
</dbReference>
<proteinExistence type="inferred from homology"/>
<dbReference type="OMA" id="PERTHCI"/>
<dbReference type="InterPro" id="IPR042201">
    <property type="entry name" value="FH2_Formin_sf"/>
</dbReference>
<organism evidence="3 4">
    <name type="scientific">Mola mola</name>
    <name type="common">Ocean sunfish</name>
    <name type="synonym">Tetraodon mola</name>
    <dbReference type="NCBI Taxonomy" id="94237"/>
    <lineage>
        <taxon>Eukaryota</taxon>
        <taxon>Metazoa</taxon>
        <taxon>Chordata</taxon>
        <taxon>Craniata</taxon>
        <taxon>Vertebrata</taxon>
        <taxon>Euteleostomi</taxon>
        <taxon>Actinopterygii</taxon>
        <taxon>Neopterygii</taxon>
        <taxon>Teleostei</taxon>
        <taxon>Neoteleostei</taxon>
        <taxon>Acanthomorphata</taxon>
        <taxon>Eupercaria</taxon>
        <taxon>Tetraodontiformes</taxon>
        <taxon>Molidae</taxon>
        <taxon>Mola</taxon>
    </lineage>
</organism>
<dbReference type="Proteomes" id="UP000261620">
    <property type="component" value="Unplaced"/>
</dbReference>
<sequence>AILTVDHSVVDLETIEALYENRVQPEELERIKKHYETSEEEDIKLLDKPERFLYELSQIPDFADRAHCIIFRSAFFDGIASIQRKLNTVSCVCETLLEGMGVRRVVGLVLALGNHMNGGSRVRGQADGFGLEILPKLKDVKSRDNRINLMDYVVSYYLHNVDENAGTDKSMFPLPEPQDIFLAAQVKFDDLDRDLRQLARDLTACEKEVKKVCSDSPEEHLQPFKDKMEAFVLSFQDLVLYFGLKPKAGEKEVTSGYFFMLWFEFCADFKPRWKRENKNVSKALKEAQLSVKRITGEKRVETRKINPNSL</sequence>
<reference evidence="3" key="2">
    <citation type="submission" date="2025-09" db="UniProtKB">
        <authorList>
            <consortium name="Ensembl"/>
        </authorList>
    </citation>
    <scope>IDENTIFICATION</scope>
</reference>
<protein>
    <recommendedName>
        <fullName evidence="2">FH2 domain-containing protein</fullName>
    </recommendedName>
</protein>
<dbReference type="AlphaFoldDB" id="A0A3Q3XD31"/>
<dbReference type="FunFam" id="1.20.58.2220:FF:000029">
    <property type="entry name" value="Formin 1"/>
    <property type="match status" value="1"/>
</dbReference>
<dbReference type="InterPro" id="IPR001265">
    <property type="entry name" value="Formin_Cappuccino_subfam"/>
</dbReference>
<reference evidence="3" key="1">
    <citation type="submission" date="2025-08" db="UniProtKB">
        <authorList>
            <consortium name="Ensembl"/>
        </authorList>
    </citation>
    <scope>IDENTIFICATION</scope>
</reference>
<dbReference type="PANTHER" id="PTHR45920:SF7">
    <property type="entry name" value="FORMIN-G"/>
    <property type="match status" value="1"/>
</dbReference>
<dbReference type="SMART" id="SM00498">
    <property type="entry name" value="FH2"/>
    <property type="match status" value="1"/>
</dbReference>